<sequence length="90" mass="8512">MMKRVATAALAAGALLAAGPAAEAKGCIKGAIVGGIAGHYAGHGVLGAVGGCAAGRALANRQAERQQAAPPVNTSGAVRPGQGAGGYVSY</sequence>
<accession>A0AA37WQD0</accession>
<feature type="chain" id="PRO_5041443326" description="17 kDa surface antigen" evidence="2">
    <location>
        <begin position="25"/>
        <end position="90"/>
    </location>
</feature>
<name>A0AA37WQD0_9HYPH</name>
<evidence type="ECO:0000313" key="4">
    <source>
        <dbReference type="Proteomes" id="UP001157440"/>
    </source>
</evidence>
<reference evidence="4" key="1">
    <citation type="journal article" date="2019" name="Int. J. Syst. Evol. Microbiol.">
        <title>The Global Catalogue of Microorganisms (GCM) 10K type strain sequencing project: providing services to taxonomists for standard genome sequencing and annotation.</title>
        <authorList>
            <consortium name="The Broad Institute Genomics Platform"/>
            <consortium name="The Broad Institute Genome Sequencing Center for Infectious Disease"/>
            <person name="Wu L."/>
            <person name="Ma J."/>
        </authorList>
    </citation>
    <scope>NUCLEOTIDE SEQUENCE [LARGE SCALE GENOMIC DNA]</scope>
    <source>
        <strain evidence="4">NBRC 103632</strain>
    </source>
</reference>
<dbReference type="Proteomes" id="UP001157440">
    <property type="component" value="Unassembled WGS sequence"/>
</dbReference>
<feature type="signal peptide" evidence="2">
    <location>
        <begin position="1"/>
        <end position="24"/>
    </location>
</feature>
<evidence type="ECO:0008006" key="5">
    <source>
        <dbReference type="Google" id="ProtNLM"/>
    </source>
</evidence>
<evidence type="ECO:0000256" key="2">
    <source>
        <dbReference type="SAM" id="SignalP"/>
    </source>
</evidence>
<protein>
    <recommendedName>
        <fullName evidence="5">17 kDa surface antigen</fullName>
    </recommendedName>
</protein>
<keyword evidence="2" id="KW-0732">Signal</keyword>
<evidence type="ECO:0000256" key="1">
    <source>
        <dbReference type="SAM" id="MobiDB-lite"/>
    </source>
</evidence>
<feature type="region of interest" description="Disordered" evidence="1">
    <location>
        <begin position="64"/>
        <end position="90"/>
    </location>
</feature>
<dbReference type="EMBL" id="BSPL01000010">
    <property type="protein sequence ID" value="GLS69116.1"/>
    <property type="molecule type" value="Genomic_DNA"/>
</dbReference>
<dbReference type="AlphaFoldDB" id="A0AA37WQD0"/>
<gene>
    <name evidence="3" type="ORF">GCM10007890_11280</name>
</gene>
<comment type="caution">
    <text evidence="3">The sequence shown here is derived from an EMBL/GenBank/DDBJ whole genome shotgun (WGS) entry which is preliminary data.</text>
</comment>
<dbReference type="RefSeq" id="WP_308445196.1">
    <property type="nucleotide sequence ID" value="NZ_BPQZ01000014.1"/>
</dbReference>
<evidence type="ECO:0000313" key="3">
    <source>
        <dbReference type="EMBL" id="GLS69116.1"/>
    </source>
</evidence>
<proteinExistence type="predicted"/>
<organism evidence="3 4">
    <name type="scientific">Methylobacterium tardum</name>
    <dbReference type="NCBI Taxonomy" id="374432"/>
    <lineage>
        <taxon>Bacteria</taxon>
        <taxon>Pseudomonadati</taxon>
        <taxon>Pseudomonadota</taxon>
        <taxon>Alphaproteobacteria</taxon>
        <taxon>Hyphomicrobiales</taxon>
        <taxon>Methylobacteriaceae</taxon>
        <taxon>Methylobacterium</taxon>
    </lineage>
</organism>
<keyword evidence="4" id="KW-1185">Reference proteome</keyword>